<evidence type="ECO:0000256" key="1">
    <source>
        <dbReference type="ARBA" id="ARBA00004429"/>
    </source>
</evidence>
<evidence type="ECO:0000313" key="4">
    <source>
        <dbReference type="EMBL" id="SHE25457.1"/>
    </source>
</evidence>
<evidence type="ECO:0000256" key="3">
    <source>
        <dbReference type="SAM" id="Phobius"/>
    </source>
</evidence>
<dbReference type="CDD" id="cd17394">
    <property type="entry name" value="MFS_FucP_like"/>
    <property type="match status" value="1"/>
</dbReference>
<dbReference type="EMBL" id="FQTT01000010">
    <property type="protein sequence ID" value="SHE25457.1"/>
    <property type="molecule type" value="Genomic_DNA"/>
</dbReference>
<dbReference type="GO" id="GO:0005886">
    <property type="term" value="C:plasma membrane"/>
    <property type="evidence" value="ECO:0007669"/>
    <property type="project" value="UniProtKB-SubCell"/>
</dbReference>
<feature type="transmembrane region" description="Helical" evidence="3">
    <location>
        <begin position="218"/>
        <end position="235"/>
    </location>
</feature>
<dbReference type="AlphaFoldDB" id="A0A1M4S0E6"/>
<dbReference type="PANTHER" id="PTHR43702:SF11">
    <property type="entry name" value="L-FUCOSE-PROTON SYMPORTER"/>
    <property type="match status" value="1"/>
</dbReference>
<organism evidence="4 5">
    <name type="scientific">Actinomyces glycerinitolerans</name>
    <dbReference type="NCBI Taxonomy" id="1892869"/>
    <lineage>
        <taxon>Bacteria</taxon>
        <taxon>Bacillati</taxon>
        <taxon>Actinomycetota</taxon>
        <taxon>Actinomycetes</taxon>
        <taxon>Actinomycetales</taxon>
        <taxon>Actinomycetaceae</taxon>
        <taxon>Actinomyces</taxon>
    </lineage>
</organism>
<feature type="transmembrane region" description="Helical" evidence="3">
    <location>
        <begin position="35"/>
        <end position="56"/>
    </location>
</feature>
<dbReference type="InterPro" id="IPR005275">
    <property type="entry name" value="Lfuc_symporter_FucP"/>
</dbReference>
<dbReference type="OrthoDB" id="9795150at2"/>
<keyword evidence="5" id="KW-1185">Reference proteome</keyword>
<feature type="transmembrane region" description="Helical" evidence="3">
    <location>
        <begin position="162"/>
        <end position="185"/>
    </location>
</feature>
<keyword evidence="3" id="KW-1133">Transmembrane helix</keyword>
<dbReference type="InterPro" id="IPR050375">
    <property type="entry name" value="MFS_TsgA-like"/>
</dbReference>
<accession>A0A1M4S0E6</accession>
<comment type="subcellular location">
    <subcellularLocation>
        <location evidence="1">Cell inner membrane</location>
        <topology evidence="1">Multi-pass membrane protein</topology>
    </subcellularLocation>
</comment>
<dbReference type="Pfam" id="PF07690">
    <property type="entry name" value="MFS_1"/>
    <property type="match status" value="1"/>
</dbReference>
<feature type="transmembrane region" description="Helical" evidence="3">
    <location>
        <begin position="395"/>
        <end position="416"/>
    </location>
</feature>
<gene>
    <name evidence="4" type="ORF">ACGLYG10_1673</name>
</gene>
<dbReference type="SUPFAM" id="SSF103473">
    <property type="entry name" value="MFS general substrate transporter"/>
    <property type="match status" value="1"/>
</dbReference>
<dbReference type="InterPro" id="IPR011701">
    <property type="entry name" value="MFS"/>
</dbReference>
<dbReference type="Proteomes" id="UP000184291">
    <property type="component" value="Unassembled WGS sequence"/>
</dbReference>
<feature type="transmembrane region" description="Helical" evidence="3">
    <location>
        <begin position="310"/>
        <end position="329"/>
    </location>
</feature>
<dbReference type="Gene3D" id="1.20.1250.20">
    <property type="entry name" value="MFS general substrate transporter like domains"/>
    <property type="match status" value="2"/>
</dbReference>
<dbReference type="PANTHER" id="PTHR43702">
    <property type="entry name" value="L-FUCOSE-PROTON SYMPORTER"/>
    <property type="match status" value="1"/>
</dbReference>
<proteinExistence type="predicted"/>
<feature type="transmembrane region" description="Helical" evidence="3">
    <location>
        <begin position="360"/>
        <end position="383"/>
    </location>
</feature>
<feature type="transmembrane region" description="Helical" evidence="3">
    <location>
        <begin position="99"/>
        <end position="116"/>
    </location>
</feature>
<feature type="transmembrane region" description="Helical" evidence="3">
    <location>
        <begin position="336"/>
        <end position="354"/>
    </location>
</feature>
<feature type="transmembrane region" description="Helical" evidence="3">
    <location>
        <begin position="122"/>
        <end position="141"/>
    </location>
</feature>
<keyword evidence="2" id="KW-1003">Cell membrane</keyword>
<feature type="transmembrane region" description="Helical" evidence="3">
    <location>
        <begin position="278"/>
        <end position="298"/>
    </location>
</feature>
<dbReference type="GO" id="GO:0015535">
    <property type="term" value="F:fucose:proton symporter activity"/>
    <property type="evidence" value="ECO:0007669"/>
    <property type="project" value="InterPro"/>
</dbReference>
<evidence type="ECO:0000313" key="5">
    <source>
        <dbReference type="Proteomes" id="UP000184291"/>
    </source>
</evidence>
<name>A0A1M4S0E6_9ACTO</name>
<keyword evidence="3" id="KW-0812">Transmembrane</keyword>
<reference evidence="5" key="1">
    <citation type="submission" date="2016-09" db="EMBL/GenBank/DDBJ databases">
        <authorList>
            <person name="Strepis N."/>
        </authorList>
    </citation>
    <scope>NUCLEOTIDE SEQUENCE [LARGE SCALE GENOMIC DNA]</scope>
</reference>
<feature type="transmembrane region" description="Helical" evidence="3">
    <location>
        <begin position="422"/>
        <end position="443"/>
    </location>
</feature>
<dbReference type="NCBIfam" id="TIGR00885">
    <property type="entry name" value="fucP"/>
    <property type="match status" value="1"/>
</dbReference>
<protein>
    <submittedName>
        <fullName evidence="4">Fucp: l-fucose:h+ symporter permease</fullName>
    </submittedName>
</protein>
<keyword evidence="3" id="KW-0472">Membrane</keyword>
<dbReference type="RefSeq" id="WP_073330316.1">
    <property type="nucleotide sequence ID" value="NZ_FQTT01000010.1"/>
</dbReference>
<sequence>MSAQVVTRPKSIGVIRDPSRQLADGYLDRTPLFQYVLLSICFPMWGAAAALNDILITQFKSVFTLSDFASAFVQSAFYGGYFVLAIPASRVIRRWSYKTGILTGLTFYIIGCTMFFPASRVATYSVFLAALFAIAVGLSFLETSCNTYSSMVGPKRLATLRLNISQTFYPLGSIAGILLGKYLIFTEGQSLDKQLSGLSAEEQHQLAEQMLLRTLQPYRFLIVVLLALLLVIALTQMPSCKPQHVSDTGVNQDRATILQTLSYLAHNGRFRQGIVTQFLYVGMQTAVWSFTIRLALTLDDSLNERTASNYMVWAYAAFFIGKFTANLLMTRFNEDLVLVGYAIAGVLTLVYVIAVPNITAVYAAILVSGLFGPCWATIYARTLDSIEDKRHTETGGAIIVMSIIGGAVIPAVQGLISDLTGSMQLSFVVNIVCFGAVLLYFAAAYRRSTPRRSSTTISDKAD</sequence>
<evidence type="ECO:0000256" key="2">
    <source>
        <dbReference type="ARBA" id="ARBA00022475"/>
    </source>
</evidence>
<dbReference type="STRING" id="1892869.ACGLYG10_1673"/>
<dbReference type="InterPro" id="IPR036259">
    <property type="entry name" value="MFS_trans_sf"/>
</dbReference>
<feature type="transmembrane region" description="Helical" evidence="3">
    <location>
        <begin position="68"/>
        <end position="87"/>
    </location>
</feature>